<gene>
    <name evidence="2" type="ORF">RirG_008630</name>
</gene>
<dbReference type="AlphaFoldDB" id="A0A015KBK0"/>
<sequence>MRSFQLNESPVQQRSLLQPLREMIRSEHDAELWSTSIIMPNPTTSQEKLTSQDDDEDEQRYHL</sequence>
<feature type="region of interest" description="Disordered" evidence="1">
    <location>
        <begin position="33"/>
        <end position="63"/>
    </location>
</feature>
<organism evidence="2 3">
    <name type="scientific">Rhizophagus irregularis (strain DAOM 197198w)</name>
    <name type="common">Glomus intraradices</name>
    <dbReference type="NCBI Taxonomy" id="1432141"/>
    <lineage>
        <taxon>Eukaryota</taxon>
        <taxon>Fungi</taxon>
        <taxon>Fungi incertae sedis</taxon>
        <taxon>Mucoromycota</taxon>
        <taxon>Glomeromycotina</taxon>
        <taxon>Glomeromycetes</taxon>
        <taxon>Glomerales</taxon>
        <taxon>Glomeraceae</taxon>
        <taxon>Rhizophagus</taxon>
    </lineage>
</organism>
<dbReference type="HOGENOM" id="CLU_2886970_0_0_1"/>
<reference evidence="2 3" key="1">
    <citation type="submission" date="2014-02" db="EMBL/GenBank/DDBJ databases">
        <title>Single nucleus genome sequencing reveals high similarity among nuclei of an endomycorrhizal fungus.</title>
        <authorList>
            <person name="Lin K."/>
            <person name="Geurts R."/>
            <person name="Zhang Z."/>
            <person name="Limpens E."/>
            <person name="Saunders D.G."/>
            <person name="Mu D."/>
            <person name="Pang E."/>
            <person name="Cao H."/>
            <person name="Cha H."/>
            <person name="Lin T."/>
            <person name="Zhou Q."/>
            <person name="Shang Y."/>
            <person name="Li Y."/>
            <person name="Ivanov S."/>
            <person name="Sharma T."/>
            <person name="Velzen R.V."/>
            <person name="Ruijter N.D."/>
            <person name="Aanen D.K."/>
            <person name="Win J."/>
            <person name="Kamoun S."/>
            <person name="Bisseling T."/>
            <person name="Huang S."/>
        </authorList>
    </citation>
    <scope>NUCLEOTIDE SEQUENCE [LARGE SCALE GENOMIC DNA]</scope>
    <source>
        <strain evidence="3">DAOM197198w</strain>
    </source>
</reference>
<proteinExistence type="predicted"/>
<keyword evidence="3" id="KW-1185">Reference proteome</keyword>
<feature type="compositionally biased region" description="Acidic residues" evidence="1">
    <location>
        <begin position="52"/>
        <end position="63"/>
    </location>
</feature>
<evidence type="ECO:0000256" key="1">
    <source>
        <dbReference type="SAM" id="MobiDB-lite"/>
    </source>
</evidence>
<accession>A0A015KBK0</accession>
<comment type="caution">
    <text evidence="2">The sequence shown here is derived from an EMBL/GenBank/DDBJ whole genome shotgun (WGS) entry which is preliminary data.</text>
</comment>
<dbReference type="Proteomes" id="UP000022910">
    <property type="component" value="Unassembled WGS sequence"/>
</dbReference>
<evidence type="ECO:0000313" key="2">
    <source>
        <dbReference type="EMBL" id="EXX79127.1"/>
    </source>
</evidence>
<dbReference type="EMBL" id="JEMT01005496">
    <property type="protein sequence ID" value="EXX79127.1"/>
    <property type="molecule type" value="Genomic_DNA"/>
</dbReference>
<feature type="compositionally biased region" description="Polar residues" evidence="1">
    <location>
        <begin position="33"/>
        <end position="49"/>
    </location>
</feature>
<name>A0A015KBK0_RHIIW</name>
<protein>
    <submittedName>
        <fullName evidence="2">Uncharacterized protein</fullName>
    </submittedName>
</protein>
<evidence type="ECO:0000313" key="3">
    <source>
        <dbReference type="Proteomes" id="UP000022910"/>
    </source>
</evidence>